<proteinExistence type="predicted"/>
<evidence type="ECO:0000313" key="1">
    <source>
        <dbReference type="EMBL" id="EOO67657.1"/>
    </source>
</evidence>
<gene>
    <name evidence="1" type="ORF">IIC_05296</name>
</gene>
<dbReference type="EMBL" id="AHES01000065">
    <property type="protein sequence ID" value="EOO67657.1"/>
    <property type="molecule type" value="Genomic_DNA"/>
</dbReference>
<dbReference type="HOGENOM" id="CLU_810530_0_0_9"/>
<dbReference type="AlphaFoldDB" id="R8H466"/>
<sequence>MGIDNENINEQKREEEKTRRLKFEFNNKVNNIVESEKKFSEIVEWENAAIETRQKMAEAIKSRNDLLVKDFQAMSKITNELRSTINQSFLVFSEVIGNLLSDIDWETINQELEDDARNVEKFLKEYEQDFWCVDMELFALIEDKELKFEEAPKYIEENLDMYIAEINKEPMYKFHATLISEAYEAYKAGLYKLCTFPLFATFEYVITSWYSGNINEDKQSIEQTKYVKGLRSNVHPKKYKNVEEDPTFKVFSLSVIRVYRKMFDTQYTSSKLNRNTIAHGLHDYDSLSKNDVLKLFQILKAATVLKVFDKNKLPIKKVAES</sequence>
<accession>R8H466</accession>
<reference evidence="1 2" key="1">
    <citation type="submission" date="2012-12" db="EMBL/GenBank/DDBJ databases">
        <title>The Genome Sequence of Bacillus cereus VD021.</title>
        <authorList>
            <consortium name="The Broad Institute Genome Sequencing Platform"/>
            <consortium name="The Broad Institute Genome Sequencing Center for Infectious Disease"/>
            <person name="Feldgarden M."/>
            <person name="Van der Auwera G.A."/>
            <person name="Mahillon J."/>
            <person name="Duprez V."/>
            <person name="Timmery S."/>
            <person name="Mattelet C."/>
            <person name="Dierick K."/>
            <person name="Sun M."/>
            <person name="Yu Z."/>
            <person name="Zhu L."/>
            <person name="Hu X."/>
            <person name="Shank E.B."/>
            <person name="Swiecicka I."/>
            <person name="Hansen B.M."/>
            <person name="Andrup L."/>
            <person name="Walker B."/>
            <person name="Young S.K."/>
            <person name="Zeng Q."/>
            <person name="Gargeya S."/>
            <person name="Fitzgerald M."/>
            <person name="Haas B."/>
            <person name="Abouelleil A."/>
            <person name="Alvarado L."/>
            <person name="Arachchi H.M."/>
            <person name="Berlin A.M."/>
            <person name="Chapman S.B."/>
            <person name="Dewar J."/>
            <person name="Goldberg J."/>
            <person name="Griggs A."/>
            <person name="Gujja S."/>
            <person name="Hansen M."/>
            <person name="Howarth C."/>
            <person name="Imamovic A."/>
            <person name="Larimer J."/>
            <person name="McCowan C."/>
            <person name="Murphy C."/>
            <person name="Neiman D."/>
            <person name="Pearson M."/>
            <person name="Priest M."/>
            <person name="Roberts A."/>
            <person name="Saif S."/>
            <person name="Shea T."/>
            <person name="Sisk P."/>
            <person name="Sykes S."/>
            <person name="Wortman J."/>
            <person name="Nusbaum C."/>
            <person name="Birren B."/>
        </authorList>
    </citation>
    <scope>NUCLEOTIDE SEQUENCE [LARGE SCALE GENOMIC DNA]</scope>
    <source>
        <strain evidence="1 2">VD021</strain>
    </source>
</reference>
<comment type="caution">
    <text evidence="1">The sequence shown here is derived from an EMBL/GenBank/DDBJ whole genome shotgun (WGS) entry which is preliminary data.</text>
</comment>
<name>R8H466_BACCE</name>
<dbReference type="RefSeq" id="WP_016103013.1">
    <property type="nucleotide sequence ID" value="NZ_KB976283.1"/>
</dbReference>
<organism evidence="1 2">
    <name type="scientific">Bacillus cereus VD021</name>
    <dbReference type="NCBI Taxonomy" id="1053224"/>
    <lineage>
        <taxon>Bacteria</taxon>
        <taxon>Bacillati</taxon>
        <taxon>Bacillota</taxon>
        <taxon>Bacilli</taxon>
        <taxon>Bacillales</taxon>
        <taxon>Bacillaceae</taxon>
        <taxon>Bacillus</taxon>
        <taxon>Bacillus cereus group</taxon>
    </lineage>
</organism>
<protein>
    <submittedName>
        <fullName evidence="1">Uncharacterized protein</fullName>
    </submittedName>
</protein>
<dbReference type="PATRIC" id="fig|1053224.3.peg.5331"/>
<evidence type="ECO:0000313" key="2">
    <source>
        <dbReference type="Proteomes" id="UP000014040"/>
    </source>
</evidence>
<dbReference type="Proteomes" id="UP000014040">
    <property type="component" value="Unassembled WGS sequence"/>
</dbReference>